<keyword evidence="4 7" id="KW-0812">Transmembrane</keyword>
<keyword evidence="6 7" id="KW-0472">Membrane</keyword>
<feature type="transmembrane region" description="Helical" evidence="7">
    <location>
        <begin position="275"/>
        <end position="299"/>
    </location>
</feature>
<evidence type="ECO:0000256" key="4">
    <source>
        <dbReference type="ARBA" id="ARBA00022692"/>
    </source>
</evidence>
<sequence>MIIIWLLIIGDIIGLFGSIYVALQWRLSESLDWGNPLLYALVGMYLFGLYLTDTYKLNRQVSGVRLSERAILGIVLTVTIVTCAIYITGLWGSEPIVGRGVLIISDAIFSVWAVASRTLVDRWLKANHQTSRFLVLGDYDKVLAFSSKHRKLNNEAIEFVSFSERYGKRNNRPEMARNSGGNSLVLNSVKPLNTVWKKQYWSGILIDGAEGQLSKEMVRELMDMRLKGIYIYSLADFCEQFWQKIPPAYIQDDWFAFTSGFNILHNRIKAKLKQAFDILAAAVLLIATFPLTIPTAIAIKLTSKGPIFYSQVRTGLNGKTFKVHKFRSMNQNAEAKGVQWAKKKDPRITTVGSFIRLTRIDELPQLWNVFKGEMSMVGPRPERPEFDTQLREEIPYYDFRYLVKPGITGWAQVSYPYGASVEDAYQKVAYDLFYIKNYSLWLDLTIAFKTLRVVILGKGR</sequence>
<evidence type="ECO:0000256" key="2">
    <source>
        <dbReference type="ARBA" id="ARBA00006464"/>
    </source>
</evidence>
<keyword evidence="3 9" id="KW-0808">Transferase</keyword>
<evidence type="ECO:0000256" key="6">
    <source>
        <dbReference type="ARBA" id="ARBA00023136"/>
    </source>
</evidence>
<feature type="transmembrane region" description="Helical" evidence="7">
    <location>
        <begin position="37"/>
        <end position="58"/>
    </location>
</feature>
<comment type="similarity">
    <text evidence="2">Belongs to the bacterial sugar transferase family.</text>
</comment>
<dbReference type="Pfam" id="PF02397">
    <property type="entry name" value="Bac_transf"/>
    <property type="match status" value="1"/>
</dbReference>
<dbReference type="AlphaFoldDB" id="A0A964FFU4"/>
<dbReference type="PANTHER" id="PTHR30576:SF0">
    <property type="entry name" value="UNDECAPRENYL-PHOSPHATE N-ACETYLGALACTOSAMINYL 1-PHOSPHATE TRANSFERASE-RELATED"/>
    <property type="match status" value="1"/>
</dbReference>
<dbReference type="PANTHER" id="PTHR30576">
    <property type="entry name" value="COLANIC BIOSYNTHESIS UDP-GLUCOSE LIPID CARRIER TRANSFERASE"/>
    <property type="match status" value="1"/>
</dbReference>
<reference evidence="9" key="1">
    <citation type="journal article" date="2021" name="Antonie Van Leeuwenhoek">
        <title>Draft genome and description of Waterburya agarophytonicola gen. nov. sp. nov. (Pleurocapsales, Cyanobacteria): a seaweed symbiont.</title>
        <authorList>
            <person name="Bonthond G."/>
            <person name="Shalygin S."/>
            <person name="Bayer T."/>
            <person name="Weinberger F."/>
        </authorList>
    </citation>
    <scope>NUCLEOTIDE SEQUENCE</scope>
    <source>
        <strain evidence="9">KI4</strain>
    </source>
</reference>
<feature type="transmembrane region" description="Helical" evidence="7">
    <location>
        <begin position="70"/>
        <end position="90"/>
    </location>
</feature>
<gene>
    <name evidence="9" type="ORF">I4641_10555</name>
</gene>
<evidence type="ECO:0000259" key="8">
    <source>
        <dbReference type="Pfam" id="PF02397"/>
    </source>
</evidence>
<evidence type="ECO:0000256" key="1">
    <source>
        <dbReference type="ARBA" id="ARBA00004141"/>
    </source>
</evidence>
<evidence type="ECO:0000313" key="9">
    <source>
        <dbReference type="EMBL" id="MCC0177417.1"/>
    </source>
</evidence>
<dbReference type="NCBIfam" id="TIGR03025">
    <property type="entry name" value="EPS_sugtrans"/>
    <property type="match status" value="1"/>
</dbReference>
<evidence type="ECO:0000256" key="3">
    <source>
        <dbReference type="ARBA" id="ARBA00022679"/>
    </source>
</evidence>
<dbReference type="EMBL" id="JADWDC010000022">
    <property type="protein sequence ID" value="MCC0177417.1"/>
    <property type="molecule type" value="Genomic_DNA"/>
</dbReference>
<proteinExistence type="inferred from homology"/>
<protein>
    <submittedName>
        <fullName evidence="9">Sugar transferase</fullName>
    </submittedName>
</protein>
<evidence type="ECO:0000256" key="7">
    <source>
        <dbReference type="SAM" id="Phobius"/>
    </source>
</evidence>
<evidence type="ECO:0000313" key="10">
    <source>
        <dbReference type="Proteomes" id="UP000729733"/>
    </source>
</evidence>
<organism evidence="9 10">
    <name type="scientific">Waterburya agarophytonicola KI4</name>
    <dbReference type="NCBI Taxonomy" id="2874699"/>
    <lineage>
        <taxon>Bacteria</taxon>
        <taxon>Bacillati</taxon>
        <taxon>Cyanobacteriota</taxon>
        <taxon>Cyanophyceae</taxon>
        <taxon>Pleurocapsales</taxon>
        <taxon>Hyellaceae</taxon>
        <taxon>Waterburya</taxon>
        <taxon>Waterburya agarophytonicola</taxon>
    </lineage>
</organism>
<comment type="subcellular location">
    <subcellularLocation>
        <location evidence="1">Membrane</location>
        <topology evidence="1">Multi-pass membrane protein</topology>
    </subcellularLocation>
</comment>
<dbReference type="InterPro" id="IPR003362">
    <property type="entry name" value="Bact_transf"/>
</dbReference>
<feature type="transmembrane region" description="Helical" evidence="7">
    <location>
        <begin position="96"/>
        <end position="115"/>
    </location>
</feature>
<dbReference type="Proteomes" id="UP000729733">
    <property type="component" value="Unassembled WGS sequence"/>
</dbReference>
<feature type="transmembrane region" description="Helical" evidence="7">
    <location>
        <begin position="5"/>
        <end position="25"/>
    </location>
</feature>
<name>A0A964FFU4_9CYAN</name>
<dbReference type="GO" id="GO:0016020">
    <property type="term" value="C:membrane"/>
    <property type="evidence" value="ECO:0007669"/>
    <property type="project" value="UniProtKB-SubCell"/>
</dbReference>
<keyword evidence="5 7" id="KW-1133">Transmembrane helix</keyword>
<dbReference type="InterPro" id="IPR017475">
    <property type="entry name" value="EPS_sugar_tfrase"/>
</dbReference>
<evidence type="ECO:0000256" key="5">
    <source>
        <dbReference type="ARBA" id="ARBA00022989"/>
    </source>
</evidence>
<feature type="domain" description="Bacterial sugar transferase" evidence="8">
    <location>
        <begin position="273"/>
        <end position="455"/>
    </location>
</feature>
<accession>A0A964FFU4</accession>
<dbReference type="GO" id="GO:0016780">
    <property type="term" value="F:phosphotransferase activity, for other substituted phosphate groups"/>
    <property type="evidence" value="ECO:0007669"/>
    <property type="project" value="TreeGrafter"/>
</dbReference>
<comment type="caution">
    <text evidence="9">The sequence shown here is derived from an EMBL/GenBank/DDBJ whole genome shotgun (WGS) entry which is preliminary data.</text>
</comment>
<keyword evidence="10" id="KW-1185">Reference proteome</keyword>